<gene>
    <name evidence="9" type="ORF">TMSB3V08_LOCUS7267</name>
</gene>
<dbReference type="PANTHER" id="PTHR47167">
    <property type="entry name" value="SERINE/THREONINE-PROTEIN KINASE TAO1-LIKE PROTEIN"/>
    <property type="match status" value="1"/>
</dbReference>
<dbReference type="Gene3D" id="1.10.510.10">
    <property type="entry name" value="Transferase(Phosphotransferase) domain 1"/>
    <property type="match status" value="1"/>
</dbReference>
<evidence type="ECO:0000256" key="4">
    <source>
        <dbReference type="ARBA" id="ARBA00022741"/>
    </source>
</evidence>
<keyword evidence="2" id="KW-0723">Serine/threonine-protein kinase</keyword>
<dbReference type="GO" id="GO:0005524">
    <property type="term" value="F:ATP binding"/>
    <property type="evidence" value="ECO:0007669"/>
    <property type="project" value="UniProtKB-KW"/>
</dbReference>
<organism evidence="9">
    <name type="scientific">Timema monikensis</name>
    <dbReference type="NCBI Taxonomy" id="170555"/>
    <lineage>
        <taxon>Eukaryota</taxon>
        <taxon>Metazoa</taxon>
        <taxon>Ecdysozoa</taxon>
        <taxon>Arthropoda</taxon>
        <taxon>Hexapoda</taxon>
        <taxon>Insecta</taxon>
        <taxon>Pterygota</taxon>
        <taxon>Neoptera</taxon>
        <taxon>Polyneoptera</taxon>
        <taxon>Phasmatodea</taxon>
        <taxon>Timematodea</taxon>
        <taxon>Timematoidea</taxon>
        <taxon>Timematidae</taxon>
        <taxon>Timema</taxon>
    </lineage>
</organism>
<evidence type="ECO:0000256" key="1">
    <source>
        <dbReference type="ARBA" id="ARBA00012513"/>
    </source>
</evidence>
<evidence type="ECO:0000256" key="6">
    <source>
        <dbReference type="ARBA" id="ARBA00022840"/>
    </source>
</evidence>
<dbReference type="EC" id="2.7.11.1" evidence="1"/>
<evidence type="ECO:0000256" key="2">
    <source>
        <dbReference type="ARBA" id="ARBA00022527"/>
    </source>
</evidence>
<proteinExistence type="predicted"/>
<comment type="catalytic activity">
    <reaction evidence="8">
        <text>L-seryl-[protein] + ATP = O-phospho-L-seryl-[protein] + ADP + H(+)</text>
        <dbReference type="Rhea" id="RHEA:17989"/>
        <dbReference type="Rhea" id="RHEA-COMP:9863"/>
        <dbReference type="Rhea" id="RHEA-COMP:11604"/>
        <dbReference type="ChEBI" id="CHEBI:15378"/>
        <dbReference type="ChEBI" id="CHEBI:29999"/>
        <dbReference type="ChEBI" id="CHEBI:30616"/>
        <dbReference type="ChEBI" id="CHEBI:83421"/>
        <dbReference type="ChEBI" id="CHEBI:456216"/>
        <dbReference type="EC" id="2.7.11.1"/>
    </reaction>
</comment>
<name>A0A7R9EAL9_9NEOP</name>
<dbReference type="AlphaFoldDB" id="A0A7R9EAL9"/>
<evidence type="ECO:0000256" key="3">
    <source>
        <dbReference type="ARBA" id="ARBA00022679"/>
    </source>
</evidence>
<keyword evidence="4" id="KW-0547">Nucleotide-binding</keyword>
<evidence type="ECO:0000256" key="8">
    <source>
        <dbReference type="ARBA" id="ARBA00048679"/>
    </source>
</evidence>
<dbReference type="EMBL" id="OB794527">
    <property type="protein sequence ID" value="CAD7430512.1"/>
    <property type="molecule type" value="Genomic_DNA"/>
</dbReference>
<dbReference type="PANTHER" id="PTHR47167:SF4">
    <property type="entry name" value="SERINE_THREONINE-PROTEIN KINASE TAO"/>
    <property type="match status" value="1"/>
</dbReference>
<dbReference type="GO" id="GO:0005737">
    <property type="term" value="C:cytoplasm"/>
    <property type="evidence" value="ECO:0007669"/>
    <property type="project" value="TreeGrafter"/>
</dbReference>
<dbReference type="InterPro" id="IPR011009">
    <property type="entry name" value="Kinase-like_dom_sf"/>
</dbReference>
<protein>
    <recommendedName>
        <fullName evidence="1">non-specific serine/threonine protein kinase</fullName>
        <ecNumber evidence="1">2.7.11.1</ecNumber>
    </recommendedName>
</protein>
<evidence type="ECO:0000313" key="9">
    <source>
        <dbReference type="EMBL" id="CAD7430512.1"/>
    </source>
</evidence>
<keyword evidence="6" id="KW-0067">ATP-binding</keyword>
<dbReference type="SUPFAM" id="SSF56112">
    <property type="entry name" value="Protein kinase-like (PK-like)"/>
    <property type="match status" value="1"/>
</dbReference>
<evidence type="ECO:0000256" key="5">
    <source>
        <dbReference type="ARBA" id="ARBA00022777"/>
    </source>
</evidence>
<reference evidence="9" key="1">
    <citation type="submission" date="2020-11" db="EMBL/GenBank/DDBJ databases">
        <authorList>
            <person name="Tran Van P."/>
        </authorList>
    </citation>
    <scope>NUCLEOTIDE SEQUENCE</scope>
</reference>
<accession>A0A7R9EAL9</accession>
<evidence type="ECO:0000256" key="7">
    <source>
        <dbReference type="ARBA" id="ARBA00047899"/>
    </source>
</evidence>
<dbReference type="GO" id="GO:0004674">
    <property type="term" value="F:protein serine/threonine kinase activity"/>
    <property type="evidence" value="ECO:0007669"/>
    <property type="project" value="UniProtKB-KW"/>
</dbReference>
<sequence>MEEEPEDIPTTRDVLKLKHQGASEELWSQFNNVKDFVEKTGAKKKQFSIMDFFKKKEGQDGGEDYDEAESEPGPSFMEALHAFDTMIAFVFAERKPPYFNMNAMSALYHIAQNDTPVLNSSDWSDIFRHFVDSCLQKNPNERPSSGKLLSHQMVTRLRSPHILVDLIQRTKTAVRELDNLNYRKMKKILMVEKFENESAVGDADGVLLVVDLLVCRPRILVSLLSTRSGYSALVMHLVFSGLGMFKPPRLSVERVMQSQVEFNGFEGDVNKQARMDYFNSDRGDGLTLEDFTGDISDEDSASVVVGQGGLVEMAIQMRVGNEILPAKAGTNRVVDLGNQSLEMKVCLVIDNNNSDVQLLMGNHILPAGVYTNLTVEVNQVTGNEKISVEKRIQESIQACENKFSNVQVEVARLVRAKENITTQLTKVDESLGMSEVRQSQLEKEQELLRNTQFEILIEETQDDFLQYIFNGKYHPKLGLMGEYLRQLRVLLPVRVIRLSTNYAHGLGIGKVELKEVNPHMRGGRVENHLGKTTPSSPDRDLNLDLLVLGSRAQHD</sequence>
<comment type="catalytic activity">
    <reaction evidence="7">
        <text>L-threonyl-[protein] + ATP = O-phospho-L-threonyl-[protein] + ADP + H(+)</text>
        <dbReference type="Rhea" id="RHEA:46608"/>
        <dbReference type="Rhea" id="RHEA-COMP:11060"/>
        <dbReference type="Rhea" id="RHEA-COMP:11605"/>
        <dbReference type="ChEBI" id="CHEBI:15378"/>
        <dbReference type="ChEBI" id="CHEBI:30013"/>
        <dbReference type="ChEBI" id="CHEBI:30616"/>
        <dbReference type="ChEBI" id="CHEBI:61977"/>
        <dbReference type="ChEBI" id="CHEBI:456216"/>
        <dbReference type="EC" id="2.7.11.1"/>
    </reaction>
</comment>
<keyword evidence="5" id="KW-0418">Kinase</keyword>
<keyword evidence="3" id="KW-0808">Transferase</keyword>
<dbReference type="InterPro" id="IPR051234">
    <property type="entry name" value="TAO_STE20_kinase"/>
</dbReference>